<dbReference type="Gene3D" id="1.10.10.60">
    <property type="entry name" value="Homeodomain-like"/>
    <property type="match status" value="1"/>
</dbReference>
<dbReference type="EMBL" id="QLMK01000001">
    <property type="protein sequence ID" value="RAK34327.1"/>
    <property type="molecule type" value="Genomic_DNA"/>
</dbReference>
<keyword evidence="2 6" id="KW-0238">DNA-binding</keyword>
<feature type="domain" description="HTH araC/xylS-type" evidence="5">
    <location>
        <begin position="67"/>
        <end position="167"/>
    </location>
</feature>
<evidence type="ECO:0000313" key="6">
    <source>
        <dbReference type="EMBL" id="RAK34327.1"/>
    </source>
</evidence>
<comment type="caution">
    <text evidence="6">The sequence shown here is derived from an EMBL/GenBank/DDBJ whole genome shotgun (WGS) entry which is preliminary data.</text>
</comment>
<sequence>MSSNLYYHIIDDIAGDEIYTISDTVDSKLEGSTSRKIKTFRVHDLPNVRAQNPVALPADSNYSNIYSSIIAYIDANIRDPELNTLQLTRRFNISRSHLYRIFKESGGVAKLIRRKRLEHACRIIQGRKHSRIFLKEIAYLCGFRNGTQFNKAFKDYYGYNVKELQQALGNDRNIPPAPVQNHAIGAPARMSLQTEPSE</sequence>
<dbReference type="Pfam" id="PF12833">
    <property type="entry name" value="HTH_18"/>
    <property type="match status" value="1"/>
</dbReference>
<evidence type="ECO:0000256" key="4">
    <source>
        <dbReference type="SAM" id="MobiDB-lite"/>
    </source>
</evidence>
<evidence type="ECO:0000256" key="3">
    <source>
        <dbReference type="ARBA" id="ARBA00023163"/>
    </source>
</evidence>
<dbReference type="SUPFAM" id="SSF46689">
    <property type="entry name" value="Homeodomain-like"/>
    <property type="match status" value="1"/>
</dbReference>
<keyword evidence="3" id="KW-0804">Transcription</keyword>
<dbReference type="PANTHER" id="PTHR43280">
    <property type="entry name" value="ARAC-FAMILY TRANSCRIPTIONAL REGULATOR"/>
    <property type="match status" value="1"/>
</dbReference>
<dbReference type="Proteomes" id="UP000249453">
    <property type="component" value="Unassembled WGS sequence"/>
</dbReference>
<evidence type="ECO:0000256" key="2">
    <source>
        <dbReference type="ARBA" id="ARBA00023125"/>
    </source>
</evidence>
<dbReference type="AlphaFoldDB" id="A0A364K005"/>
<dbReference type="PANTHER" id="PTHR43280:SF31">
    <property type="entry name" value="TRANSCRIPTIONAL REGULATORY PROTEIN"/>
    <property type="match status" value="1"/>
</dbReference>
<evidence type="ECO:0000313" key="7">
    <source>
        <dbReference type="Proteomes" id="UP000249453"/>
    </source>
</evidence>
<proteinExistence type="predicted"/>
<keyword evidence="7" id="KW-1185">Reference proteome</keyword>
<dbReference type="PROSITE" id="PS01124">
    <property type="entry name" value="HTH_ARAC_FAMILY_2"/>
    <property type="match status" value="1"/>
</dbReference>
<feature type="region of interest" description="Disordered" evidence="4">
    <location>
        <begin position="175"/>
        <end position="198"/>
    </location>
</feature>
<dbReference type="SMART" id="SM00342">
    <property type="entry name" value="HTH_ARAC"/>
    <property type="match status" value="1"/>
</dbReference>
<name>A0A364K005_9HYPH</name>
<dbReference type="RefSeq" id="WP_158527794.1">
    <property type="nucleotide sequence ID" value="NZ_JBHEEY010000001.1"/>
</dbReference>
<keyword evidence="1" id="KW-0805">Transcription regulation</keyword>
<gene>
    <name evidence="6" type="ORF">C7374_101661</name>
</gene>
<dbReference type="OrthoDB" id="7904253at2"/>
<evidence type="ECO:0000259" key="5">
    <source>
        <dbReference type="PROSITE" id="PS01124"/>
    </source>
</evidence>
<accession>A0A364K005</accession>
<dbReference type="InterPro" id="IPR009057">
    <property type="entry name" value="Homeodomain-like_sf"/>
</dbReference>
<dbReference type="InterPro" id="IPR018060">
    <property type="entry name" value="HTH_AraC"/>
</dbReference>
<protein>
    <submittedName>
        <fullName evidence="6">AraC-like DNA-binding protein</fullName>
    </submittedName>
</protein>
<reference evidence="6 7" key="1">
    <citation type="submission" date="2018-06" db="EMBL/GenBank/DDBJ databases">
        <title>Genomic Encyclopedia of Type Strains, Phase IV (KMG-IV): sequencing the most valuable type-strain genomes for metagenomic binning, comparative biology and taxonomic classification.</title>
        <authorList>
            <person name="Goeker M."/>
        </authorList>
    </citation>
    <scope>NUCLEOTIDE SEQUENCE [LARGE SCALE GENOMIC DNA]</scope>
    <source>
        <strain evidence="6 7">DSM 26720</strain>
    </source>
</reference>
<organism evidence="6 7">
    <name type="scientific">Falsochrobactrum ovis</name>
    <dbReference type="NCBI Taxonomy" id="1293442"/>
    <lineage>
        <taxon>Bacteria</taxon>
        <taxon>Pseudomonadati</taxon>
        <taxon>Pseudomonadota</taxon>
        <taxon>Alphaproteobacteria</taxon>
        <taxon>Hyphomicrobiales</taxon>
        <taxon>Brucellaceae</taxon>
        <taxon>Falsochrobactrum</taxon>
    </lineage>
</organism>
<dbReference type="GO" id="GO:0043565">
    <property type="term" value="F:sequence-specific DNA binding"/>
    <property type="evidence" value="ECO:0007669"/>
    <property type="project" value="InterPro"/>
</dbReference>
<evidence type="ECO:0000256" key="1">
    <source>
        <dbReference type="ARBA" id="ARBA00023015"/>
    </source>
</evidence>
<dbReference type="GO" id="GO:0003700">
    <property type="term" value="F:DNA-binding transcription factor activity"/>
    <property type="evidence" value="ECO:0007669"/>
    <property type="project" value="InterPro"/>
</dbReference>